<dbReference type="SUPFAM" id="SSF160904">
    <property type="entry name" value="Jann2411-like"/>
    <property type="match status" value="1"/>
</dbReference>
<feature type="region of interest" description="Disordered" evidence="1">
    <location>
        <begin position="1"/>
        <end position="31"/>
    </location>
</feature>
<dbReference type="RefSeq" id="WP_345677959.1">
    <property type="nucleotide sequence ID" value="NZ_BAABHS010000018.1"/>
</dbReference>
<gene>
    <name evidence="3" type="ORF">GCM10023205_50620</name>
</gene>
<dbReference type="PANTHER" id="PTHR35525:SF3">
    <property type="entry name" value="BLL6575 PROTEIN"/>
    <property type="match status" value="1"/>
</dbReference>
<organism evidence="3 4">
    <name type="scientific">Yinghuangia aomiensis</name>
    <dbReference type="NCBI Taxonomy" id="676205"/>
    <lineage>
        <taxon>Bacteria</taxon>
        <taxon>Bacillati</taxon>
        <taxon>Actinomycetota</taxon>
        <taxon>Actinomycetes</taxon>
        <taxon>Kitasatosporales</taxon>
        <taxon>Streptomycetaceae</taxon>
        <taxon>Yinghuangia</taxon>
    </lineage>
</organism>
<reference evidence="4" key="1">
    <citation type="journal article" date="2019" name="Int. J. Syst. Evol. Microbiol.">
        <title>The Global Catalogue of Microorganisms (GCM) 10K type strain sequencing project: providing services to taxonomists for standard genome sequencing and annotation.</title>
        <authorList>
            <consortium name="The Broad Institute Genomics Platform"/>
            <consortium name="The Broad Institute Genome Sequencing Center for Infectious Disease"/>
            <person name="Wu L."/>
            <person name="Ma J."/>
        </authorList>
    </citation>
    <scope>NUCLEOTIDE SEQUENCE [LARGE SCALE GENOMIC DNA]</scope>
    <source>
        <strain evidence="4">JCM 17986</strain>
    </source>
</reference>
<name>A0ABP9HSL7_9ACTN</name>
<evidence type="ECO:0000256" key="1">
    <source>
        <dbReference type="SAM" id="MobiDB-lite"/>
    </source>
</evidence>
<protein>
    <submittedName>
        <fullName evidence="3">CGNR zinc finger domain-containing protein</fullName>
    </submittedName>
</protein>
<dbReference type="Pfam" id="PF07336">
    <property type="entry name" value="ABATE"/>
    <property type="match status" value="1"/>
</dbReference>
<accession>A0ABP9HSL7</accession>
<dbReference type="InterPro" id="IPR021005">
    <property type="entry name" value="Znf_CGNR"/>
</dbReference>
<dbReference type="EMBL" id="BAABHS010000018">
    <property type="protein sequence ID" value="GAA4977126.1"/>
    <property type="molecule type" value="Genomic_DNA"/>
</dbReference>
<dbReference type="Gene3D" id="1.10.3300.10">
    <property type="entry name" value="Jann2411-like domain"/>
    <property type="match status" value="1"/>
</dbReference>
<evidence type="ECO:0000313" key="4">
    <source>
        <dbReference type="Proteomes" id="UP001500466"/>
    </source>
</evidence>
<sequence length="214" mass="22398">MSEHDRATDTGPGTGTPAATPAATPPAASEDAAPGALRLVEDFVNTLSVETGTEALTDPAALAAWLTTYGLLPDGAPAGQAGLDRARIVREGLRALLADHNAARPALEEHDGDPYAPALAALASTARELPLVFDPYADPPRLAPATSGTVDAALARLLGHVAEAAAAGTWVRMKACRMCAWAYYDHSRNRSRAWCSMALCGNRAKAKAFRDRTR</sequence>
<proteinExistence type="predicted"/>
<dbReference type="Proteomes" id="UP001500466">
    <property type="component" value="Unassembled WGS sequence"/>
</dbReference>
<dbReference type="InterPro" id="IPR023286">
    <property type="entry name" value="ABATE_dom_sf"/>
</dbReference>
<dbReference type="PANTHER" id="PTHR35525">
    <property type="entry name" value="BLL6575 PROTEIN"/>
    <property type="match status" value="1"/>
</dbReference>
<keyword evidence="4" id="KW-1185">Reference proteome</keyword>
<dbReference type="Pfam" id="PF11706">
    <property type="entry name" value="zf-CGNR"/>
    <property type="match status" value="1"/>
</dbReference>
<dbReference type="InterPro" id="IPR010852">
    <property type="entry name" value="ABATE"/>
</dbReference>
<comment type="caution">
    <text evidence="3">The sequence shown here is derived from an EMBL/GenBank/DDBJ whole genome shotgun (WGS) entry which is preliminary data.</text>
</comment>
<feature type="compositionally biased region" description="Low complexity" evidence="1">
    <location>
        <begin position="9"/>
        <end position="31"/>
    </location>
</feature>
<evidence type="ECO:0000313" key="3">
    <source>
        <dbReference type="EMBL" id="GAA4977126.1"/>
    </source>
</evidence>
<evidence type="ECO:0000259" key="2">
    <source>
        <dbReference type="Pfam" id="PF11706"/>
    </source>
</evidence>
<feature type="domain" description="Zinc finger CGNR" evidence="2">
    <location>
        <begin position="172"/>
        <end position="212"/>
    </location>
</feature>